<evidence type="ECO:0000313" key="3">
    <source>
        <dbReference type="Proteomes" id="UP000014500"/>
    </source>
</evidence>
<keyword evidence="3" id="KW-1185">Reference proteome</keyword>
<dbReference type="AlphaFoldDB" id="T1J7Y4"/>
<evidence type="ECO:0000256" key="1">
    <source>
        <dbReference type="SAM" id="SignalP"/>
    </source>
</evidence>
<reference evidence="2" key="2">
    <citation type="submission" date="2015-02" db="UniProtKB">
        <authorList>
            <consortium name="EnsemblMetazoa"/>
        </authorList>
    </citation>
    <scope>IDENTIFICATION</scope>
</reference>
<evidence type="ECO:0000313" key="2">
    <source>
        <dbReference type="EnsemblMetazoa" id="SMAR009799-PA"/>
    </source>
</evidence>
<dbReference type="Proteomes" id="UP000014500">
    <property type="component" value="Unassembled WGS sequence"/>
</dbReference>
<organism evidence="2 3">
    <name type="scientific">Strigamia maritima</name>
    <name type="common">European centipede</name>
    <name type="synonym">Geophilus maritimus</name>
    <dbReference type="NCBI Taxonomy" id="126957"/>
    <lineage>
        <taxon>Eukaryota</taxon>
        <taxon>Metazoa</taxon>
        <taxon>Ecdysozoa</taxon>
        <taxon>Arthropoda</taxon>
        <taxon>Myriapoda</taxon>
        <taxon>Chilopoda</taxon>
        <taxon>Pleurostigmophora</taxon>
        <taxon>Geophilomorpha</taxon>
        <taxon>Linotaeniidae</taxon>
        <taxon>Strigamia</taxon>
    </lineage>
</organism>
<feature type="chain" id="PRO_5004579356" evidence="1">
    <location>
        <begin position="23"/>
        <end position="237"/>
    </location>
</feature>
<dbReference type="EMBL" id="JH431944">
    <property type="status" value="NOT_ANNOTATED_CDS"/>
    <property type="molecule type" value="Genomic_DNA"/>
</dbReference>
<reference evidence="3" key="1">
    <citation type="submission" date="2011-05" db="EMBL/GenBank/DDBJ databases">
        <authorList>
            <person name="Richards S.R."/>
            <person name="Qu J."/>
            <person name="Jiang H."/>
            <person name="Jhangiani S.N."/>
            <person name="Agravi P."/>
            <person name="Goodspeed R."/>
            <person name="Gross S."/>
            <person name="Mandapat C."/>
            <person name="Jackson L."/>
            <person name="Mathew T."/>
            <person name="Pu L."/>
            <person name="Thornton R."/>
            <person name="Saada N."/>
            <person name="Wilczek-Boney K.B."/>
            <person name="Lee S."/>
            <person name="Kovar C."/>
            <person name="Wu Y."/>
            <person name="Scherer S.E."/>
            <person name="Worley K.C."/>
            <person name="Muzny D.M."/>
            <person name="Gibbs R."/>
        </authorList>
    </citation>
    <scope>NUCLEOTIDE SEQUENCE</scope>
    <source>
        <strain evidence="3">Brora</strain>
    </source>
</reference>
<protein>
    <submittedName>
        <fullName evidence="2">Uncharacterized protein</fullName>
    </submittedName>
</protein>
<dbReference type="EnsemblMetazoa" id="SMAR009799-RA">
    <property type="protein sequence ID" value="SMAR009799-PA"/>
    <property type="gene ID" value="SMAR009799"/>
</dbReference>
<feature type="signal peptide" evidence="1">
    <location>
        <begin position="1"/>
        <end position="22"/>
    </location>
</feature>
<dbReference type="HOGENOM" id="CLU_1171969_0_0_1"/>
<accession>T1J7Y4</accession>
<sequence>MKAKTKLLYGYFSFLFIEYVQTWCICHNKRQEYSLHDDVVENRQDFNKQYINSDEFRNKNNDQRLPQLPQRDEFEQLPDEFVGNNPLKFHVEANYNEDSNFIPAQPIRQSFPINHNWKPRIKENHSKHPKNTGTKWLPMKMPPYLKNPFKHLPDYIKPPWLPKKHFPFRSHPHYKMHESNIEDSEEQDFTSRAVWDFMQNHGINHIAKWSENSDPERGFKEVKVVLPKQLWKEMKNY</sequence>
<proteinExistence type="predicted"/>
<name>T1J7Y4_STRMM</name>
<keyword evidence="1" id="KW-0732">Signal</keyword>